<evidence type="ECO:0000256" key="2">
    <source>
        <dbReference type="ARBA" id="ARBA00022448"/>
    </source>
</evidence>
<dbReference type="GO" id="GO:1904680">
    <property type="term" value="F:peptide transmembrane transporter activity"/>
    <property type="evidence" value="ECO:0007669"/>
    <property type="project" value="TreeGrafter"/>
</dbReference>
<keyword evidence="6" id="KW-1185">Reference proteome</keyword>
<keyword evidence="2" id="KW-0813">Transport</keyword>
<dbReference type="SUPFAM" id="SSF53850">
    <property type="entry name" value="Periplasmic binding protein-like II"/>
    <property type="match status" value="1"/>
</dbReference>
<dbReference type="Gene3D" id="3.10.105.10">
    <property type="entry name" value="Dipeptide-binding Protein, Domain 3"/>
    <property type="match status" value="1"/>
</dbReference>
<evidence type="ECO:0000256" key="1">
    <source>
        <dbReference type="ARBA" id="ARBA00005695"/>
    </source>
</evidence>
<comment type="similarity">
    <text evidence="1">Belongs to the bacterial solute-binding protein 5 family.</text>
</comment>
<dbReference type="Pfam" id="PF00496">
    <property type="entry name" value="SBP_bac_5"/>
    <property type="match status" value="1"/>
</dbReference>
<evidence type="ECO:0000313" key="5">
    <source>
        <dbReference type="EMBL" id="SJZ39318.1"/>
    </source>
</evidence>
<dbReference type="PANTHER" id="PTHR30290">
    <property type="entry name" value="PERIPLASMIC BINDING COMPONENT OF ABC TRANSPORTER"/>
    <property type="match status" value="1"/>
</dbReference>
<dbReference type="AlphaFoldDB" id="A0A1T4KA40"/>
<accession>A0A1T4KA40</accession>
<dbReference type="GO" id="GO:0042597">
    <property type="term" value="C:periplasmic space"/>
    <property type="evidence" value="ECO:0007669"/>
    <property type="project" value="UniProtKB-ARBA"/>
</dbReference>
<dbReference type="GO" id="GO:0015833">
    <property type="term" value="P:peptide transport"/>
    <property type="evidence" value="ECO:0007669"/>
    <property type="project" value="TreeGrafter"/>
</dbReference>
<dbReference type="OrthoDB" id="239741at2"/>
<evidence type="ECO:0000259" key="4">
    <source>
        <dbReference type="Pfam" id="PF00496"/>
    </source>
</evidence>
<dbReference type="InterPro" id="IPR030678">
    <property type="entry name" value="Peptide/Ni-bd"/>
</dbReference>
<name>A0A1T4KA40_9FIRM</name>
<evidence type="ECO:0000256" key="3">
    <source>
        <dbReference type="ARBA" id="ARBA00022729"/>
    </source>
</evidence>
<organism evidence="5 6">
    <name type="scientific">Garciella nitratireducens DSM 15102</name>
    <dbReference type="NCBI Taxonomy" id="1121911"/>
    <lineage>
        <taxon>Bacteria</taxon>
        <taxon>Bacillati</taxon>
        <taxon>Bacillota</taxon>
        <taxon>Clostridia</taxon>
        <taxon>Eubacteriales</taxon>
        <taxon>Eubacteriaceae</taxon>
        <taxon>Garciella</taxon>
    </lineage>
</organism>
<reference evidence="5 6" key="1">
    <citation type="submission" date="2017-02" db="EMBL/GenBank/DDBJ databases">
        <authorList>
            <person name="Peterson S.W."/>
        </authorList>
    </citation>
    <scope>NUCLEOTIDE SEQUENCE [LARGE SCALE GENOMIC DNA]</scope>
    <source>
        <strain evidence="5 6">DSM 15102</strain>
    </source>
</reference>
<dbReference type="GO" id="GO:0043190">
    <property type="term" value="C:ATP-binding cassette (ABC) transporter complex"/>
    <property type="evidence" value="ECO:0007669"/>
    <property type="project" value="InterPro"/>
</dbReference>
<dbReference type="Proteomes" id="UP000196365">
    <property type="component" value="Unassembled WGS sequence"/>
</dbReference>
<dbReference type="PIRSF" id="PIRSF002741">
    <property type="entry name" value="MppA"/>
    <property type="match status" value="1"/>
</dbReference>
<proteinExistence type="inferred from homology"/>
<dbReference type="Gene3D" id="3.40.190.10">
    <property type="entry name" value="Periplasmic binding protein-like II"/>
    <property type="match status" value="1"/>
</dbReference>
<feature type="domain" description="Solute-binding protein family 5" evidence="4">
    <location>
        <begin position="91"/>
        <end position="450"/>
    </location>
</feature>
<dbReference type="PANTHER" id="PTHR30290:SF9">
    <property type="entry name" value="OLIGOPEPTIDE-BINDING PROTEIN APPA"/>
    <property type="match status" value="1"/>
</dbReference>
<sequence>MIKGKKRGFLLTFFIIIIFFTSTSCTNVTEQSNEKIKESQEENIVPVSGGTLSFSTLNPAHLIPLLNQEEENYYMMKLIFEPLITLDEKNTPQPALAESWTVQDNGNKILFHLRKNIFWHDGESFNAEDVKFTLDALKHKKVDSPYKSYVENIANYQVVDNFTIEVIFSKGKVGHLENFIFPILPAHRYEKVEEVVTAHKWDPIGTGPYRFEKYQRNKSIILKTNEKYWGKVPYIEKILIKIRNTPEEIIKSFESKDTDLLKAKDLDWDRFTEDKNFCIYSYVTQDDNFIALNHNNELFQDKNVRKAIQIAINRKKILKDIYLGQGEISDVPISPNSWLYNKEQKPFPFQPEKAKQLLERSGWKDSNHNEYVDKEFPTGKKEFSFDLIINKDNSIRIQEANKIQRYLKNIGIKVNIVSLSTEQIQQKMEGKDFDAILTGWSLSFVPDLSFAFHSNEIEQGKNFISYRNSKVDQLLLSTARTYEEKERKNQYNKLQDKIIQELPYIHLYFNKSAIIVNNRIKGPIHPTDYNIFNNIEQWYIKYK</sequence>
<dbReference type="PROSITE" id="PS51257">
    <property type="entry name" value="PROKAR_LIPOPROTEIN"/>
    <property type="match status" value="1"/>
</dbReference>
<dbReference type="EMBL" id="FUWV01000001">
    <property type="protein sequence ID" value="SJZ39318.1"/>
    <property type="molecule type" value="Genomic_DNA"/>
</dbReference>
<dbReference type="InterPro" id="IPR039424">
    <property type="entry name" value="SBP_5"/>
</dbReference>
<dbReference type="Gene3D" id="3.90.76.10">
    <property type="entry name" value="Dipeptide-binding Protein, Domain 1"/>
    <property type="match status" value="1"/>
</dbReference>
<dbReference type="InterPro" id="IPR000914">
    <property type="entry name" value="SBP_5_dom"/>
</dbReference>
<protein>
    <submittedName>
        <fullName evidence="5">Peptide/nickel transport system substrate-binding protein</fullName>
    </submittedName>
</protein>
<gene>
    <name evidence="5" type="ORF">SAMN02745973_00451</name>
</gene>
<keyword evidence="3" id="KW-0732">Signal</keyword>
<dbReference type="RefSeq" id="WP_087677884.1">
    <property type="nucleotide sequence ID" value="NZ_FUWV01000001.1"/>
</dbReference>
<evidence type="ECO:0000313" key="6">
    <source>
        <dbReference type="Proteomes" id="UP000196365"/>
    </source>
</evidence>